<organism evidence="2 3">
    <name type="scientific">Actinocatenispora rupis</name>
    <dbReference type="NCBI Taxonomy" id="519421"/>
    <lineage>
        <taxon>Bacteria</taxon>
        <taxon>Bacillati</taxon>
        <taxon>Actinomycetota</taxon>
        <taxon>Actinomycetes</taxon>
        <taxon>Micromonosporales</taxon>
        <taxon>Micromonosporaceae</taxon>
        <taxon>Actinocatenispora</taxon>
    </lineage>
</organism>
<keyword evidence="3" id="KW-1185">Reference proteome</keyword>
<protein>
    <recommendedName>
        <fullName evidence="1">GST C-terminal domain-containing protein</fullName>
    </recommendedName>
</protein>
<dbReference type="SUPFAM" id="SSF47616">
    <property type="entry name" value="GST C-terminal domain-like"/>
    <property type="match status" value="1"/>
</dbReference>
<dbReference type="PANTHER" id="PTHR32419">
    <property type="entry name" value="GLUTATHIONYL-HYDROQUINONE REDUCTASE"/>
    <property type="match status" value="1"/>
</dbReference>
<feature type="domain" description="GST C-terminal" evidence="1">
    <location>
        <begin position="145"/>
        <end position="274"/>
    </location>
</feature>
<dbReference type="EMBL" id="BOMB01000004">
    <property type="protein sequence ID" value="GID10116.1"/>
    <property type="molecule type" value="Genomic_DNA"/>
</dbReference>
<comment type="caution">
    <text evidence="2">The sequence shown here is derived from an EMBL/GenBank/DDBJ whole genome shotgun (WGS) entry which is preliminary data.</text>
</comment>
<dbReference type="InterPro" id="IPR036282">
    <property type="entry name" value="Glutathione-S-Trfase_C_sf"/>
</dbReference>
<evidence type="ECO:0000259" key="1">
    <source>
        <dbReference type="PROSITE" id="PS50405"/>
    </source>
</evidence>
<dbReference type="Pfam" id="PF13410">
    <property type="entry name" value="GST_C_2"/>
    <property type="match status" value="1"/>
</dbReference>
<proteinExistence type="predicted"/>
<dbReference type="InterPro" id="IPR010987">
    <property type="entry name" value="Glutathione-S-Trfase_C-like"/>
</dbReference>
<evidence type="ECO:0000313" key="2">
    <source>
        <dbReference type="EMBL" id="GID10116.1"/>
    </source>
</evidence>
<dbReference type="GO" id="GO:0005737">
    <property type="term" value="C:cytoplasm"/>
    <property type="evidence" value="ECO:0007669"/>
    <property type="project" value="TreeGrafter"/>
</dbReference>
<reference evidence="2" key="1">
    <citation type="submission" date="2021-01" db="EMBL/GenBank/DDBJ databases">
        <title>Whole genome shotgun sequence of Actinocatenispora rupis NBRC 107355.</title>
        <authorList>
            <person name="Komaki H."/>
            <person name="Tamura T."/>
        </authorList>
    </citation>
    <scope>NUCLEOTIDE SEQUENCE</scope>
    <source>
        <strain evidence="2">NBRC 107355</strain>
    </source>
</reference>
<dbReference type="SUPFAM" id="SSF52833">
    <property type="entry name" value="Thioredoxin-like"/>
    <property type="match status" value="1"/>
</dbReference>
<sequence>MTYASAVDTTTYGEYRVPDTPGPLLRFTGRLGTAEHPAVAGRYHLYAGWFCPWSQRVLITRALAGRTDDVSVSYVDDRRDGRGWAFRTEHGPDPVNGFALLREAYEATTAGFDGHVSVPTLWDRTAHRVVSNDYRTIGIDLATRFRDERPRTATYPPGRAAEIEDLDAWLGPAVNHGVSRAATDPVARRTLLDAFAALDARLADRRYLLGDTLTEADVRLWVTLVRYDVGPNATRAISPGLAVHPHLWAYARALYRIPAFRDTTRFASFTAPGATVPAWDEEVTR</sequence>
<evidence type="ECO:0000313" key="3">
    <source>
        <dbReference type="Proteomes" id="UP000612808"/>
    </source>
</evidence>
<dbReference type="InterPro" id="IPR016639">
    <property type="entry name" value="GST_Omega/GSH"/>
</dbReference>
<dbReference type="RefSeq" id="WP_203655229.1">
    <property type="nucleotide sequence ID" value="NZ_BAAAZM010000002.1"/>
</dbReference>
<dbReference type="AlphaFoldDB" id="A0A8J3N8I3"/>
<dbReference type="Gene3D" id="3.40.30.10">
    <property type="entry name" value="Glutaredoxin"/>
    <property type="match status" value="1"/>
</dbReference>
<dbReference type="InterPro" id="IPR036249">
    <property type="entry name" value="Thioredoxin-like_sf"/>
</dbReference>
<dbReference type="PANTHER" id="PTHR32419:SF6">
    <property type="entry name" value="GLUTATHIONE S-TRANSFERASE OMEGA-LIKE 1-RELATED"/>
    <property type="match status" value="1"/>
</dbReference>
<accession>A0A8J3N8I3</accession>
<name>A0A8J3N8I3_9ACTN</name>
<dbReference type="GO" id="GO:0004364">
    <property type="term" value="F:glutathione transferase activity"/>
    <property type="evidence" value="ECO:0007669"/>
    <property type="project" value="InterPro"/>
</dbReference>
<dbReference type="PROSITE" id="PS50405">
    <property type="entry name" value="GST_CTER"/>
    <property type="match status" value="1"/>
</dbReference>
<dbReference type="Gene3D" id="1.20.1050.10">
    <property type="match status" value="1"/>
</dbReference>
<gene>
    <name evidence="2" type="ORF">Aru02nite_10050</name>
</gene>
<dbReference type="Proteomes" id="UP000612808">
    <property type="component" value="Unassembled WGS sequence"/>
</dbReference>